<proteinExistence type="predicted"/>
<sequence>MSANSPLEKPTEPELEVASSKGSKKCRLPAGDFDILPPPKKNMKKLFTSEAELVHDLAKDELEEAQFWKKKADIQVGAVRHYLDREGIPLADSDGLVGGIVPDFDKIPLSSPENSNQGDSSASPPVVNQQTLCSLRGNHSPFTTLIYNEALSTPWCTFIQSYSTCQRQYKVQEGLVALEVQEEGEGLVWVGVLLLKSILALNSPHFNHVHTEAHRTMLEEPSAQQINPIRPLKHSSLRSIALSQHCSRSHSHPSLFSTIPNILPCQFLHQCNIQRNIPGPYILHFHLCQHNIPGLHTLWFLLGHLHHSYLP</sequence>
<dbReference type="Proteomes" id="UP000008063">
    <property type="component" value="Unassembled WGS sequence"/>
</dbReference>
<dbReference type="EMBL" id="GL945475">
    <property type="protein sequence ID" value="EGO03898.1"/>
    <property type="molecule type" value="Genomic_DNA"/>
</dbReference>
<keyword evidence="3" id="KW-1185">Reference proteome</keyword>
<feature type="region of interest" description="Disordered" evidence="1">
    <location>
        <begin position="1"/>
        <end position="37"/>
    </location>
</feature>
<protein>
    <submittedName>
        <fullName evidence="2">Uncharacterized protein</fullName>
    </submittedName>
</protein>
<dbReference type="AlphaFoldDB" id="F8PKT9"/>
<dbReference type="HOGENOM" id="CLU_894755_0_0_1"/>
<dbReference type="InParanoid" id="F8PKT9"/>
<evidence type="ECO:0000313" key="2">
    <source>
        <dbReference type="EMBL" id="EGO03898.1"/>
    </source>
</evidence>
<evidence type="ECO:0000256" key="1">
    <source>
        <dbReference type="SAM" id="MobiDB-lite"/>
    </source>
</evidence>
<feature type="region of interest" description="Disordered" evidence="1">
    <location>
        <begin position="108"/>
        <end position="127"/>
    </location>
</feature>
<evidence type="ECO:0000313" key="3">
    <source>
        <dbReference type="Proteomes" id="UP000008063"/>
    </source>
</evidence>
<accession>F8PKT9</accession>
<organism evidence="3">
    <name type="scientific">Serpula lacrymans var. lacrymans (strain S7.3)</name>
    <name type="common">Dry rot fungus</name>
    <dbReference type="NCBI Taxonomy" id="936435"/>
    <lineage>
        <taxon>Eukaryota</taxon>
        <taxon>Fungi</taxon>
        <taxon>Dikarya</taxon>
        <taxon>Basidiomycota</taxon>
        <taxon>Agaricomycotina</taxon>
        <taxon>Agaricomycetes</taxon>
        <taxon>Agaricomycetidae</taxon>
        <taxon>Boletales</taxon>
        <taxon>Coniophorineae</taxon>
        <taxon>Serpulaceae</taxon>
        <taxon>Serpula</taxon>
    </lineage>
</organism>
<reference evidence="3" key="1">
    <citation type="journal article" date="2011" name="Science">
        <title>The plant cell wall-decomposing machinery underlies the functional diversity of forest fungi.</title>
        <authorList>
            <person name="Eastwood D.C."/>
            <person name="Floudas D."/>
            <person name="Binder M."/>
            <person name="Majcherczyk A."/>
            <person name="Schneider P."/>
            <person name="Aerts A."/>
            <person name="Asiegbu F.O."/>
            <person name="Baker S.E."/>
            <person name="Barry K."/>
            <person name="Bendiksby M."/>
            <person name="Blumentritt M."/>
            <person name="Coutinho P.M."/>
            <person name="Cullen D."/>
            <person name="de Vries R.P."/>
            <person name="Gathman A."/>
            <person name="Goodell B."/>
            <person name="Henrissat B."/>
            <person name="Ihrmark K."/>
            <person name="Kauserud H."/>
            <person name="Kohler A."/>
            <person name="LaButti K."/>
            <person name="Lapidus A."/>
            <person name="Lavin J.L."/>
            <person name="Lee Y.-H."/>
            <person name="Lindquist E."/>
            <person name="Lilly W."/>
            <person name="Lucas S."/>
            <person name="Morin E."/>
            <person name="Murat C."/>
            <person name="Oguiza J.A."/>
            <person name="Park J."/>
            <person name="Pisabarro A.G."/>
            <person name="Riley R."/>
            <person name="Rosling A."/>
            <person name="Salamov A."/>
            <person name="Schmidt O."/>
            <person name="Schmutz J."/>
            <person name="Skrede I."/>
            <person name="Stenlid J."/>
            <person name="Wiebenga A."/>
            <person name="Xie X."/>
            <person name="Kuees U."/>
            <person name="Hibbett D.S."/>
            <person name="Hoffmeister D."/>
            <person name="Hoegberg N."/>
            <person name="Martin F."/>
            <person name="Grigoriev I.V."/>
            <person name="Watkinson S.C."/>
        </authorList>
    </citation>
    <scope>NUCLEOTIDE SEQUENCE [LARGE SCALE GENOMIC DNA]</scope>
    <source>
        <strain evidence="3">strain S7.3</strain>
    </source>
</reference>
<name>F8PKT9_SERL3</name>
<feature type="compositionally biased region" description="Polar residues" evidence="1">
    <location>
        <begin position="111"/>
        <end position="127"/>
    </location>
</feature>
<gene>
    <name evidence="2" type="ORF">SERLA73DRAFT_150035</name>
</gene>